<dbReference type="AlphaFoldDB" id="A0A418VET8"/>
<dbReference type="EMBL" id="QYUJ01000009">
    <property type="protein sequence ID" value="RJF74565.1"/>
    <property type="molecule type" value="Genomic_DNA"/>
</dbReference>
<accession>A0A418VET8</accession>
<proteinExistence type="predicted"/>
<evidence type="ECO:0000313" key="2">
    <source>
        <dbReference type="Proteomes" id="UP000286287"/>
    </source>
</evidence>
<sequence>MSFLEWVLELAHLLTTGERRPNVLVPFSKVAAVQAQATMQLGHHASVIHQGGEFPWITDDAATQLMALAKAEKAHRKHLGVDF</sequence>
<gene>
    <name evidence="1" type="ORF">D3875_03225</name>
</gene>
<organism evidence="1 2">
    <name type="scientific">Deinococcus cavernae</name>
    <dbReference type="NCBI Taxonomy" id="2320857"/>
    <lineage>
        <taxon>Bacteria</taxon>
        <taxon>Thermotogati</taxon>
        <taxon>Deinococcota</taxon>
        <taxon>Deinococci</taxon>
        <taxon>Deinococcales</taxon>
        <taxon>Deinococcaceae</taxon>
        <taxon>Deinococcus</taxon>
    </lineage>
</organism>
<reference evidence="1 2" key="1">
    <citation type="submission" date="2018-09" db="EMBL/GenBank/DDBJ databases">
        <authorList>
            <person name="Zhu H."/>
        </authorList>
    </citation>
    <scope>NUCLEOTIDE SEQUENCE [LARGE SCALE GENOMIC DNA]</scope>
    <source>
        <strain evidence="1 2">K2S05-167</strain>
    </source>
</reference>
<keyword evidence="2" id="KW-1185">Reference proteome</keyword>
<protein>
    <submittedName>
        <fullName evidence="1">Uncharacterized protein</fullName>
    </submittedName>
</protein>
<comment type="caution">
    <text evidence="1">The sequence shown here is derived from an EMBL/GenBank/DDBJ whole genome shotgun (WGS) entry which is preliminary data.</text>
</comment>
<evidence type="ECO:0000313" key="1">
    <source>
        <dbReference type="EMBL" id="RJF74565.1"/>
    </source>
</evidence>
<dbReference type="Proteomes" id="UP000286287">
    <property type="component" value="Unassembled WGS sequence"/>
</dbReference>
<name>A0A418VET8_9DEIO</name>